<dbReference type="PANTHER" id="PTHR33371">
    <property type="entry name" value="INTERMEMBRANE PHOSPHOLIPID TRANSPORT SYSTEM BINDING PROTEIN MLAD-RELATED"/>
    <property type="match status" value="1"/>
</dbReference>
<evidence type="ECO:0000259" key="1">
    <source>
        <dbReference type="Pfam" id="PF02470"/>
    </source>
</evidence>
<reference evidence="3 4" key="1">
    <citation type="submission" date="2018-11" db="EMBL/GenBank/DDBJ databases">
        <title>Complete genome sequence of Nocardioides baekrokdamisoli strain KCTC 39748.</title>
        <authorList>
            <person name="Kang S.W."/>
            <person name="Lee K.C."/>
            <person name="Kim K.K."/>
            <person name="Kim J.S."/>
            <person name="Kim D.S."/>
            <person name="Ko S.H."/>
            <person name="Yang S.H."/>
            <person name="Shin Y.K."/>
            <person name="Lee J.S."/>
        </authorList>
    </citation>
    <scope>NUCLEOTIDE SEQUENCE [LARGE SCALE GENOMIC DNA]</scope>
    <source>
        <strain evidence="3 4">KCTC 39748</strain>
    </source>
</reference>
<evidence type="ECO:0000313" key="3">
    <source>
        <dbReference type="EMBL" id="BBH15993.1"/>
    </source>
</evidence>
<sequence>MTGLRTVIVKFSIFAAVSALLLFILLNTMLNPVSGATNTYYAKFQDVSGLRVGDDIKVAGVRVGRVSAIRTDPGANGSYDGAVVSLQMQRSQPIPTNADLIMRYQNLVGQRYLSIQFQDANGNAIAPATTSIQNGGWIDKTDKGFDLTDLLNGFQPLFKELKPEDVNTLSSTLIQVLQGEGPTVESLLVQTGQLTTFVANRDKVIGSVLDNLTPVLQDFAAHDADLRTTVLSLKDMFTSLANDRLQIGGAIDGLSNLVVTTNSILGQVKAPLEGTVAELRQAADMLAASRTNLVNGINGFRTAISGIGRATSYENALNIYVCDLSIAVGGLPAVNPGNPANGSAVCK</sequence>
<dbReference type="GO" id="GO:0051701">
    <property type="term" value="P:biological process involved in interaction with host"/>
    <property type="evidence" value="ECO:0007669"/>
    <property type="project" value="TreeGrafter"/>
</dbReference>
<dbReference type="GO" id="GO:0005576">
    <property type="term" value="C:extracellular region"/>
    <property type="evidence" value="ECO:0007669"/>
    <property type="project" value="TreeGrafter"/>
</dbReference>
<dbReference type="Pfam" id="PF11887">
    <property type="entry name" value="Mce4_CUP1"/>
    <property type="match status" value="1"/>
</dbReference>
<dbReference type="InterPro" id="IPR005693">
    <property type="entry name" value="Mce"/>
</dbReference>
<keyword evidence="4" id="KW-1185">Reference proteome</keyword>
<accession>A0A3G9IUU0</accession>
<proteinExistence type="predicted"/>
<feature type="domain" description="Mammalian cell entry C-terminal" evidence="2">
    <location>
        <begin position="130"/>
        <end position="322"/>
    </location>
</feature>
<feature type="domain" description="Mce/MlaD" evidence="1">
    <location>
        <begin position="37"/>
        <end position="117"/>
    </location>
</feature>
<gene>
    <name evidence="3" type="ORF">Back2_02800</name>
</gene>
<dbReference type="InterPro" id="IPR052336">
    <property type="entry name" value="MlaD_Phospholipid_Transporter"/>
</dbReference>
<dbReference type="AlphaFoldDB" id="A0A3G9IUU0"/>
<name>A0A3G9IUU0_9ACTN</name>
<protein>
    <submittedName>
        <fullName evidence="3">ABC transporter substrate-binding protein</fullName>
    </submittedName>
</protein>
<dbReference type="InterPro" id="IPR024516">
    <property type="entry name" value="Mce_C"/>
</dbReference>
<dbReference type="InterPro" id="IPR003399">
    <property type="entry name" value="Mce/MlaD"/>
</dbReference>
<evidence type="ECO:0000259" key="2">
    <source>
        <dbReference type="Pfam" id="PF11887"/>
    </source>
</evidence>
<dbReference type="OrthoDB" id="338143at2"/>
<dbReference type="PANTHER" id="PTHR33371:SF17">
    <property type="entry name" value="MCE-FAMILY PROTEIN MCE1B"/>
    <property type="match status" value="1"/>
</dbReference>
<dbReference type="NCBIfam" id="TIGR00996">
    <property type="entry name" value="Mtu_fam_mce"/>
    <property type="match status" value="1"/>
</dbReference>
<dbReference type="Pfam" id="PF02470">
    <property type="entry name" value="MlaD"/>
    <property type="match status" value="1"/>
</dbReference>
<dbReference type="EMBL" id="AP019307">
    <property type="protein sequence ID" value="BBH15993.1"/>
    <property type="molecule type" value="Genomic_DNA"/>
</dbReference>
<organism evidence="3 4">
    <name type="scientific">Nocardioides baekrokdamisoli</name>
    <dbReference type="NCBI Taxonomy" id="1804624"/>
    <lineage>
        <taxon>Bacteria</taxon>
        <taxon>Bacillati</taxon>
        <taxon>Actinomycetota</taxon>
        <taxon>Actinomycetes</taxon>
        <taxon>Propionibacteriales</taxon>
        <taxon>Nocardioidaceae</taxon>
        <taxon>Nocardioides</taxon>
    </lineage>
</organism>
<dbReference type="Proteomes" id="UP000271573">
    <property type="component" value="Chromosome"/>
</dbReference>
<evidence type="ECO:0000313" key="4">
    <source>
        <dbReference type="Proteomes" id="UP000271573"/>
    </source>
</evidence>
<dbReference type="RefSeq" id="WP_125566077.1">
    <property type="nucleotide sequence ID" value="NZ_AP019307.1"/>
</dbReference>
<dbReference type="KEGG" id="nbe:Back2_02800"/>